<accession>A0ABP1BB16</accession>
<dbReference type="InterPro" id="IPR003511">
    <property type="entry name" value="HORMA_dom"/>
</dbReference>
<dbReference type="InterPro" id="IPR045091">
    <property type="entry name" value="Mad2-like"/>
</dbReference>
<evidence type="ECO:0000313" key="2">
    <source>
        <dbReference type="EMBL" id="CAK9872429.1"/>
    </source>
</evidence>
<name>A0ABP1BB16_9BRYO</name>
<dbReference type="Proteomes" id="UP001497522">
    <property type="component" value="Chromosome 2"/>
</dbReference>
<sequence length="203" mass="23601">MDCDNNNRPGVEHGHVADLVCEFLEVAVHLLLCVREIYPPELFERCRYLNLPVQWARHPELRDYIHSAVTNLKIWIQQGVVEKVAVIFVDNSNQTTALEKFIFNFSLKQLIRSSLQPNEMEFALRGFLLKLSVCEPLLRPLPPDCSWELIAYVTNLSRDTIKKEQFWIPSEHKGWQQPFTITPIKSMQSELLDMQLYVEHPGG</sequence>
<organism evidence="2 3">
    <name type="scientific">Sphagnum jensenii</name>
    <dbReference type="NCBI Taxonomy" id="128206"/>
    <lineage>
        <taxon>Eukaryota</taxon>
        <taxon>Viridiplantae</taxon>
        <taxon>Streptophyta</taxon>
        <taxon>Embryophyta</taxon>
        <taxon>Bryophyta</taxon>
        <taxon>Sphagnophytina</taxon>
        <taxon>Sphagnopsida</taxon>
        <taxon>Sphagnales</taxon>
        <taxon>Sphagnaceae</taxon>
        <taxon>Sphagnum</taxon>
    </lineage>
</organism>
<protein>
    <recommendedName>
        <fullName evidence="1">HORMA domain-containing protein</fullName>
    </recommendedName>
</protein>
<evidence type="ECO:0000259" key="1">
    <source>
        <dbReference type="PROSITE" id="PS50815"/>
    </source>
</evidence>
<dbReference type="Gene3D" id="3.30.900.10">
    <property type="entry name" value="HORMA domain"/>
    <property type="match status" value="1"/>
</dbReference>
<dbReference type="Pfam" id="PF02301">
    <property type="entry name" value="HORMA"/>
    <property type="match status" value="1"/>
</dbReference>
<proteinExistence type="predicted"/>
<dbReference type="PANTHER" id="PTHR11842:SF10">
    <property type="entry name" value="MITOTIC SPINDLE ASSEMBLY CHECKPOINT PROTEIN MAD2B"/>
    <property type="match status" value="1"/>
</dbReference>
<dbReference type="SUPFAM" id="SSF56019">
    <property type="entry name" value="The spindle assembly checkpoint protein mad2"/>
    <property type="match status" value="1"/>
</dbReference>
<feature type="domain" description="HORMA" evidence="1">
    <location>
        <begin position="14"/>
        <end position="198"/>
    </location>
</feature>
<dbReference type="InterPro" id="IPR036570">
    <property type="entry name" value="HORMA_dom_sf"/>
</dbReference>
<evidence type="ECO:0000313" key="3">
    <source>
        <dbReference type="Proteomes" id="UP001497522"/>
    </source>
</evidence>
<dbReference type="EMBL" id="OZ023703">
    <property type="protein sequence ID" value="CAK9872429.1"/>
    <property type="molecule type" value="Genomic_DNA"/>
</dbReference>
<keyword evidence="3" id="KW-1185">Reference proteome</keyword>
<gene>
    <name evidence="2" type="ORF">CSSPJE1EN2_LOCUS15026</name>
</gene>
<reference evidence="2 3" key="1">
    <citation type="submission" date="2024-03" db="EMBL/GenBank/DDBJ databases">
        <authorList>
            <consortium name="ELIXIR-Norway"/>
            <consortium name="Elixir Norway"/>
        </authorList>
    </citation>
    <scope>NUCLEOTIDE SEQUENCE [LARGE SCALE GENOMIC DNA]</scope>
</reference>
<dbReference type="PROSITE" id="PS50815">
    <property type="entry name" value="HORMA"/>
    <property type="match status" value="1"/>
</dbReference>
<dbReference type="PANTHER" id="PTHR11842">
    <property type="entry name" value="MITOTIC SPINDLE ASSEMBLY CHECKPOINT PROTEIN MAD2"/>
    <property type="match status" value="1"/>
</dbReference>